<dbReference type="KEGG" id="trc:DYE49_01765"/>
<comment type="caution">
    <text evidence="9">Was originally thought to be a dihydrodipicolinate reductase (DHDPR), catalyzing the conversion of dihydrodipicolinate to tetrahydrodipicolinate. However, it was shown in E.coli that the substrate of the enzymatic reaction is not dihydrodipicolinate (DHDP) but in fact (2S,4S)-4-hydroxy-2,3,4,5-tetrahydrodipicolinic acid (HTPA), the product released by the DapA-catalyzed reaction.</text>
</comment>
<evidence type="ECO:0000256" key="6">
    <source>
        <dbReference type="ARBA" id="ARBA00023002"/>
    </source>
</evidence>
<dbReference type="GO" id="GO:0008839">
    <property type="term" value="F:4-hydroxy-tetrahydrodipicolinate reductase"/>
    <property type="evidence" value="ECO:0007669"/>
    <property type="project" value="UniProtKB-UniRule"/>
</dbReference>
<dbReference type="GO" id="GO:0051287">
    <property type="term" value="F:NAD binding"/>
    <property type="evidence" value="ECO:0007669"/>
    <property type="project" value="UniProtKB-UniRule"/>
</dbReference>
<keyword evidence="3 9" id="KW-0028">Amino-acid biosynthesis</keyword>
<comment type="subunit">
    <text evidence="9">Homotetramer.</text>
</comment>
<name>A0A7M1XIP6_9SPIR</name>
<dbReference type="PANTHER" id="PTHR20836">
    <property type="entry name" value="DIHYDRODIPICOLINATE REDUCTASE"/>
    <property type="match status" value="1"/>
</dbReference>
<feature type="binding site" evidence="9">
    <location>
        <position position="136"/>
    </location>
    <ligand>
        <name>(S)-2,3,4,5-tetrahydrodipicolinate</name>
        <dbReference type="ChEBI" id="CHEBI:16845"/>
    </ligand>
</feature>
<dbReference type="EMBL" id="CP031517">
    <property type="protein sequence ID" value="QOS39247.1"/>
    <property type="molecule type" value="Genomic_DNA"/>
</dbReference>
<keyword evidence="8 9" id="KW-0457">Lysine biosynthesis</keyword>
<dbReference type="InterPro" id="IPR000846">
    <property type="entry name" value="DapB_N"/>
</dbReference>
<dbReference type="Gene3D" id="3.40.50.720">
    <property type="entry name" value="NAD(P)-binding Rossmann-like Domain"/>
    <property type="match status" value="1"/>
</dbReference>
<evidence type="ECO:0000259" key="11">
    <source>
        <dbReference type="Pfam" id="PF01113"/>
    </source>
</evidence>
<dbReference type="SUPFAM" id="SSF55347">
    <property type="entry name" value="Glyceraldehyde-3-phosphate dehydrogenase-like, C-terminal domain"/>
    <property type="match status" value="1"/>
</dbReference>
<evidence type="ECO:0000256" key="9">
    <source>
        <dbReference type="HAMAP-Rule" id="MF_00102"/>
    </source>
</evidence>
<dbReference type="GO" id="GO:0016726">
    <property type="term" value="F:oxidoreductase activity, acting on CH or CH2 groups, NAD or NADP as acceptor"/>
    <property type="evidence" value="ECO:0007669"/>
    <property type="project" value="UniProtKB-UniRule"/>
</dbReference>
<dbReference type="GO" id="GO:0019877">
    <property type="term" value="P:diaminopimelate biosynthetic process"/>
    <property type="evidence" value="ECO:0007669"/>
    <property type="project" value="UniProtKB-UniRule"/>
</dbReference>
<dbReference type="InterPro" id="IPR036291">
    <property type="entry name" value="NAD(P)-bd_dom_sf"/>
</dbReference>
<evidence type="ECO:0000256" key="7">
    <source>
        <dbReference type="ARBA" id="ARBA00023027"/>
    </source>
</evidence>
<dbReference type="Pfam" id="PF05173">
    <property type="entry name" value="DapB_C"/>
    <property type="match status" value="1"/>
</dbReference>
<dbReference type="CDD" id="cd02274">
    <property type="entry name" value="DHDPR_N"/>
    <property type="match status" value="1"/>
</dbReference>
<reference evidence="13 14" key="1">
    <citation type="submission" date="2018-08" db="EMBL/GenBank/DDBJ databases">
        <title>The first complete genome of Treponema rectale (CHPAT), a commensal spirochete of the bovine rectum.</title>
        <authorList>
            <person name="Staton G.J."/>
            <person name="Clegg S.R."/>
            <person name="Carter S.D."/>
            <person name="Radford A.D."/>
            <person name="Darby A."/>
            <person name="Hall N."/>
            <person name="Birtles R.J."/>
            <person name="Evans N.J."/>
        </authorList>
    </citation>
    <scope>NUCLEOTIDE SEQUENCE [LARGE SCALE GENOMIC DNA]</scope>
    <source>
        <strain evidence="13 14">CHPA</strain>
    </source>
</reference>
<dbReference type="SUPFAM" id="SSF51735">
    <property type="entry name" value="NAD(P)-binding Rossmann-fold domains"/>
    <property type="match status" value="1"/>
</dbReference>
<evidence type="ECO:0000256" key="4">
    <source>
        <dbReference type="ARBA" id="ARBA00022857"/>
    </source>
</evidence>
<comment type="subcellular location">
    <subcellularLocation>
        <location evidence="9">Cytoplasm</location>
    </subcellularLocation>
</comment>
<keyword evidence="6 9" id="KW-0560">Oxidoreductase</keyword>
<dbReference type="PIRSF" id="PIRSF000161">
    <property type="entry name" value="DHPR"/>
    <property type="match status" value="1"/>
</dbReference>
<dbReference type="HAMAP" id="MF_00102">
    <property type="entry name" value="DapB"/>
    <property type="match status" value="1"/>
</dbReference>
<dbReference type="Gene3D" id="3.30.360.10">
    <property type="entry name" value="Dihydrodipicolinate Reductase, domain 2"/>
    <property type="match status" value="1"/>
</dbReference>
<feature type="active site" description="Proton donor" evidence="9">
    <location>
        <position position="139"/>
    </location>
</feature>
<organism evidence="13 14">
    <name type="scientific">Treponema rectale</name>
    <dbReference type="NCBI Taxonomy" id="744512"/>
    <lineage>
        <taxon>Bacteria</taxon>
        <taxon>Pseudomonadati</taxon>
        <taxon>Spirochaetota</taxon>
        <taxon>Spirochaetia</taxon>
        <taxon>Spirochaetales</taxon>
        <taxon>Treponemataceae</taxon>
        <taxon>Treponema</taxon>
    </lineage>
</organism>
<feature type="binding site" evidence="9">
    <location>
        <position position="34"/>
    </location>
    <ligand>
        <name>NAD(+)</name>
        <dbReference type="ChEBI" id="CHEBI:57540"/>
    </ligand>
</feature>
<evidence type="ECO:0000256" key="8">
    <source>
        <dbReference type="ARBA" id="ARBA00023154"/>
    </source>
</evidence>
<feature type="binding site" evidence="9">
    <location>
        <position position="35"/>
    </location>
    <ligand>
        <name>NADP(+)</name>
        <dbReference type="ChEBI" id="CHEBI:58349"/>
    </ligand>
</feature>
<evidence type="ECO:0000256" key="2">
    <source>
        <dbReference type="ARBA" id="ARBA00022490"/>
    </source>
</evidence>
<evidence type="ECO:0000313" key="14">
    <source>
        <dbReference type="Proteomes" id="UP000593591"/>
    </source>
</evidence>
<evidence type="ECO:0000256" key="10">
    <source>
        <dbReference type="NCBIfam" id="TIGR00036"/>
    </source>
</evidence>
<dbReference type="EC" id="1.17.1.8" evidence="9 10"/>
<dbReference type="AlphaFoldDB" id="A0A7M1XIP6"/>
<keyword evidence="2 9" id="KW-0963">Cytoplasm</keyword>
<feature type="binding site" evidence="9">
    <location>
        <begin position="79"/>
        <end position="81"/>
    </location>
    <ligand>
        <name>NAD(+)</name>
        <dbReference type="ChEBI" id="CHEBI:57540"/>
    </ligand>
</feature>
<comment type="catalytic activity">
    <reaction evidence="9">
        <text>(S)-2,3,4,5-tetrahydrodipicolinate + NAD(+) + H2O = (2S,4S)-4-hydroxy-2,3,4,5-tetrahydrodipicolinate + NADH + H(+)</text>
        <dbReference type="Rhea" id="RHEA:35323"/>
        <dbReference type="ChEBI" id="CHEBI:15377"/>
        <dbReference type="ChEBI" id="CHEBI:15378"/>
        <dbReference type="ChEBI" id="CHEBI:16845"/>
        <dbReference type="ChEBI" id="CHEBI:57540"/>
        <dbReference type="ChEBI" id="CHEBI:57945"/>
        <dbReference type="ChEBI" id="CHEBI:67139"/>
        <dbReference type="EC" id="1.17.1.8"/>
    </reaction>
</comment>
<comment type="function">
    <text evidence="9">Catalyzes the conversion of 4-hydroxy-tetrahydrodipicolinate (HTPA) to tetrahydrodipicolinate.</text>
</comment>
<accession>A0A7M1XIP6</accession>
<feature type="active site" description="Proton donor/acceptor" evidence="9">
    <location>
        <position position="135"/>
    </location>
</feature>
<feature type="binding site" evidence="9">
    <location>
        <begin position="103"/>
        <end position="106"/>
    </location>
    <ligand>
        <name>NAD(+)</name>
        <dbReference type="ChEBI" id="CHEBI:57540"/>
    </ligand>
</feature>
<gene>
    <name evidence="9" type="primary">dapB</name>
    <name evidence="13" type="ORF">DYE49_01765</name>
</gene>
<comment type="similarity">
    <text evidence="1 9">Belongs to the DapB family.</text>
</comment>
<dbReference type="PANTHER" id="PTHR20836:SF7">
    <property type="entry name" value="4-HYDROXY-TETRAHYDRODIPICOLINATE REDUCTASE"/>
    <property type="match status" value="1"/>
</dbReference>
<keyword evidence="7 9" id="KW-0520">NAD</keyword>
<dbReference type="NCBIfam" id="TIGR00036">
    <property type="entry name" value="dapB"/>
    <property type="match status" value="1"/>
</dbReference>
<evidence type="ECO:0000313" key="13">
    <source>
        <dbReference type="EMBL" id="QOS39247.1"/>
    </source>
</evidence>
<dbReference type="GO" id="GO:0005829">
    <property type="term" value="C:cytosol"/>
    <property type="evidence" value="ECO:0007669"/>
    <property type="project" value="TreeGrafter"/>
</dbReference>
<comment type="catalytic activity">
    <reaction evidence="9">
        <text>(S)-2,3,4,5-tetrahydrodipicolinate + NADP(+) + H2O = (2S,4S)-4-hydroxy-2,3,4,5-tetrahydrodipicolinate + NADPH + H(+)</text>
        <dbReference type="Rhea" id="RHEA:35331"/>
        <dbReference type="ChEBI" id="CHEBI:15377"/>
        <dbReference type="ChEBI" id="CHEBI:15378"/>
        <dbReference type="ChEBI" id="CHEBI:16845"/>
        <dbReference type="ChEBI" id="CHEBI:57783"/>
        <dbReference type="ChEBI" id="CHEBI:58349"/>
        <dbReference type="ChEBI" id="CHEBI:67139"/>
        <dbReference type="EC" id="1.17.1.8"/>
    </reaction>
</comment>
<dbReference type="PROSITE" id="PS01298">
    <property type="entry name" value="DAPB"/>
    <property type="match status" value="1"/>
</dbReference>
<evidence type="ECO:0000259" key="12">
    <source>
        <dbReference type="Pfam" id="PF05173"/>
    </source>
</evidence>
<sequence>MDIILNGASGRMGMVITKKVNDGYQDAKIVAAVDRNHGQYDSLSSFNGKGDVIIDFSNHAATKELLDYAVSSNTPVVIATTGHTPEEKDLILEASKKIPVFFSYNMSIGIAALSELAKKAASLMKDAEIEIVEIHHDQKLDAPSGTALLLADSIKEVRPDSRLVIGRNGHAKREKNDIGISSIRIGNVVGVHEIIISSGLETLTLKHEAHDRSLFADGALVAAGFIAKVSNPGLYTMKDLVK</sequence>
<evidence type="ECO:0000256" key="1">
    <source>
        <dbReference type="ARBA" id="ARBA00006642"/>
    </source>
</evidence>
<feature type="binding site" evidence="9">
    <location>
        <begin position="145"/>
        <end position="146"/>
    </location>
    <ligand>
        <name>(S)-2,3,4,5-tetrahydrodipicolinate</name>
        <dbReference type="ChEBI" id="CHEBI:16845"/>
    </ligand>
</feature>
<keyword evidence="4 9" id="KW-0521">NADP</keyword>
<keyword evidence="5 9" id="KW-0220">Diaminopimelate biosynthesis</keyword>
<feature type="domain" description="Dihydrodipicolinate reductase N-terminal" evidence="11">
    <location>
        <begin position="1"/>
        <end position="106"/>
    </location>
</feature>
<evidence type="ECO:0000256" key="3">
    <source>
        <dbReference type="ARBA" id="ARBA00022605"/>
    </source>
</evidence>
<dbReference type="Pfam" id="PF01113">
    <property type="entry name" value="DapB_N"/>
    <property type="match status" value="1"/>
</dbReference>
<dbReference type="GO" id="GO:0050661">
    <property type="term" value="F:NADP binding"/>
    <property type="evidence" value="ECO:0007669"/>
    <property type="project" value="UniProtKB-UniRule"/>
</dbReference>
<dbReference type="GO" id="GO:0009089">
    <property type="term" value="P:lysine biosynthetic process via diaminopimelate"/>
    <property type="evidence" value="ECO:0007669"/>
    <property type="project" value="UniProtKB-UniRule"/>
</dbReference>
<feature type="binding site" evidence="9">
    <location>
        <begin position="7"/>
        <end position="12"/>
    </location>
    <ligand>
        <name>NAD(+)</name>
        <dbReference type="ChEBI" id="CHEBI:57540"/>
    </ligand>
</feature>
<protein>
    <recommendedName>
        <fullName evidence="9 10">4-hydroxy-tetrahydrodipicolinate reductase</fullName>
        <shortName evidence="9">HTPA reductase</shortName>
        <ecNumber evidence="9 10">1.17.1.8</ecNumber>
    </recommendedName>
</protein>
<comment type="pathway">
    <text evidence="9">Amino-acid biosynthesis; L-lysine biosynthesis via DAP pathway; (S)-tetrahydrodipicolinate from L-aspartate: step 4/4.</text>
</comment>
<feature type="domain" description="Dihydrodipicolinate reductase C-terminal" evidence="12">
    <location>
        <begin position="109"/>
        <end position="240"/>
    </location>
</feature>
<dbReference type="InterPro" id="IPR023940">
    <property type="entry name" value="DHDPR_bac"/>
</dbReference>
<dbReference type="FunFam" id="3.30.360.10:FF:000009">
    <property type="entry name" value="4-hydroxy-tetrahydrodipicolinate reductase"/>
    <property type="match status" value="1"/>
</dbReference>
<proteinExistence type="inferred from homology"/>
<dbReference type="InterPro" id="IPR022663">
    <property type="entry name" value="DapB_C"/>
</dbReference>
<evidence type="ECO:0000256" key="5">
    <source>
        <dbReference type="ARBA" id="ARBA00022915"/>
    </source>
</evidence>
<dbReference type="Proteomes" id="UP000593591">
    <property type="component" value="Chromosome"/>
</dbReference>
<dbReference type="UniPathway" id="UPA00034">
    <property type="reaction ID" value="UER00018"/>
</dbReference>
<dbReference type="InterPro" id="IPR022664">
    <property type="entry name" value="DapB_N_CS"/>
</dbReference>